<evidence type="ECO:0000313" key="2">
    <source>
        <dbReference type="EMBL" id="KAF2802664.1"/>
    </source>
</evidence>
<keyword evidence="3" id="KW-1185">Reference proteome</keyword>
<proteinExistence type="predicted"/>
<dbReference type="Proteomes" id="UP000504636">
    <property type="component" value="Unplaced"/>
</dbReference>
<evidence type="ECO:0000313" key="3">
    <source>
        <dbReference type="Proteomes" id="UP000504636"/>
    </source>
</evidence>
<dbReference type="OrthoDB" id="10586020at2759"/>
<feature type="region of interest" description="Disordered" evidence="1">
    <location>
        <begin position="69"/>
        <end position="120"/>
    </location>
</feature>
<evidence type="ECO:0000256" key="1">
    <source>
        <dbReference type="SAM" id="MobiDB-lite"/>
    </source>
</evidence>
<protein>
    <submittedName>
        <fullName evidence="2 4">Uncharacterized protein</fullName>
    </submittedName>
</protein>
<reference evidence="4" key="2">
    <citation type="submission" date="2020-04" db="EMBL/GenBank/DDBJ databases">
        <authorList>
            <consortium name="NCBI Genome Project"/>
        </authorList>
    </citation>
    <scope>NUCLEOTIDE SEQUENCE</scope>
    <source>
        <strain evidence="4">CBS 304.34</strain>
    </source>
</reference>
<dbReference type="EMBL" id="MU003722">
    <property type="protein sequence ID" value="KAF2802664.1"/>
    <property type="molecule type" value="Genomic_DNA"/>
</dbReference>
<sequence>MEIQDAIGNPPSEQRDYRLLDFSYGTSMHNKSTQAKLRAILAERSFALEFELWELGKGPSKVQAITESLKAAAQPKEGSDAASQPKEGSDAASQPKEGSDAAAQPKRGSDAAAQPKEGRACQRKTFLTGIGTPITDLSISLIALGRGIKLLVIERLLKIVLGDDEEMGIAGITSFSPFVYHSWRSLSYDQVPIFIREFKNNSKLLNHAKETTPWIKEAQFHYNSQINRSAKRKRQQLTTLSYYSAPMAPRISRRRLMHSGELANASRYLARPPPNCRTLTLILHKVNHTRNLSPPLPQKASPTCQHTTIRLNTQVTYIDLPCHREIGGDYA</sequence>
<dbReference type="RefSeq" id="XP_033569628.1">
    <property type="nucleotide sequence ID" value="XM_033713256.1"/>
</dbReference>
<name>A0A6A6Y3R3_9PEZI</name>
<accession>A0A6A6Y3R3</accession>
<reference evidence="4" key="3">
    <citation type="submission" date="2025-04" db="UniProtKB">
        <authorList>
            <consortium name="RefSeq"/>
        </authorList>
    </citation>
    <scope>IDENTIFICATION</scope>
    <source>
        <strain evidence="4">CBS 304.34</strain>
    </source>
</reference>
<evidence type="ECO:0000313" key="4">
    <source>
        <dbReference type="RefSeq" id="XP_033569628.1"/>
    </source>
</evidence>
<reference evidence="2 4" key="1">
    <citation type="journal article" date="2020" name="Stud. Mycol.">
        <title>101 Dothideomycetes genomes: a test case for predicting lifestyles and emergence of pathogens.</title>
        <authorList>
            <person name="Haridas S."/>
            <person name="Albert R."/>
            <person name="Binder M."/>
            <person name="Bloem J."/>
            <person name="Labutti K."/>
            <person name="Salamov A."/>
            <person name="Andreopoulos B."/>
            <person name="Baker S."/>
            <person name="Barry K."/>
            <person name="Bills G."/>
            <person name="Bluhm B."/>
            <person name="Cannon C."/>
            <person name="Castanera R."/>
            <person name="Culley D."/>
            <person name="Daum C."/>
            <person name="Ezra D."/>
            <person name="Gonzalez J."/>
            <person name="Henrissat B."/>
            <person name="Kuo A."/>
            <person name="Liang C."/>
            <person name="Lipzen A."/>
            <person name="Lutzoni F."/>
            <person name="Magnuson J."/>
            <person name="Mondo S."/>
            <person name="Nolan M."/>
            <person name="Ohm R."/>
            <person name="Pangilinan J."/>
            <person name="Park H.-J."/>
            <person name="Ramirez L."/>
            <person name="Alfaro M."/>
            <person name="Sun H."/>
            <person name="Tritt A."/>
            <person name="Yoshinaga Y."/>
            <person name="Zwiers L.-H."/>
            <person name="Turgeon B."/>
            <person name="Goodwin S."/>
            <person name="Spatafora J."/>
            <person name="Crous P."/>
            <person name="Grigoriev I."/>
        </authorList>
    </citation>
    <scope>NUCLEOTIDE SEQUENCE</scope>
    <source>
        <strain evidence="2 4">CBS 304.34</strain>
    </source>
</reference>
<gene>
    <name evidence="2 4" type="ORF">BDZ99DRAFT_201768</name>
</gene>
<organism evidence="2">
    <name type="scientific">Mytilinidion resinicola</name>
    <dbReference type="NCBI Taxonomy" id="574789"/>
    <lineage>
        <taxon>Eukaryota</taxon>
        <taxon>Fungi</taxon>
        <taxon>Dikarya</taxon>
        <taxon>Ascomycota</taxon>
        <taxon>Pezizomycotina</taxon>
        <taxon>Dothideomycetes</taxon>
        <taxon>Pleosporomycetidae</taxon>
        <taxon>Mytilinidiales</taxon>
        <taxon>Mytilinidiaceae</taxon>
        <taxon>Mytilinidion</taxon>
    </lineage>
</organism>
<dbReference type="GeneID" id="54454149"/>
<dbReference type="AlphaFoldDB" id="A0A6A6Y3R3"/>